<protein>
    <submittedName>
        <fullName evidence="1">Uncharacterized protein</fullName>
    </submittedName>
</protein>
<feature type="non-terminal residue" evidence="1">
    <location>
        <position position="1"/>
    </location>
</feature>
<dbReference type="AlphaFoldDB" id="A0A9D2RYB6"/>
<proteinExistence type="predicted"/>
<sequence length="73" mass="8271">AEKFKDSLLKYKISCRGASKAPPSLLALNRKTFLHLLVPQGHDLYSRAMIPLTFKLVSYSSYAKTSDPPFFHK</sequence>
<reference evidence="1" key="1">
    <citation type="journal article" date="2021" name="PeerJ">
        <title>Extensive microbial diversity within the chicken gut microbiome revealed by metagenomics and culture.</title>
        <authorList>
            <person name="Gilroy R."/>
            <person name="Ravi A."/>
            <person name="Getino M."/>
            <person name="Pursley I."/>
            <person name="Horton D.L."/>
            <person name="Alikhan N.F."/>
            <person name="Baker D."/>
            <person name="Gharbi K."/>
            <person name="Hall N."/>
            <person name="Watson M."/>
            <person name="Adriaenssens E.M."/>
            <person name="Foster-Nyarko E."/>
            <person name="Jarju S."/>
            <person name="Secka A."/>
            <person name="Antonio M."/>
            <person name="Oren A."/>
            <person name="Chaudhuri R.R."/>
            <person name="La Ragione R."/>
            <person name="Hildebrand F."/>
            <person name="Pallen M.J."/>
        </authorList>
    </citation>
    <scope>NUCLEOTIDE SEQUENCE</scope>
    <source>
        <strain evidence="1">ChiSjej1B19-5720</strain>
    </source>
</reference>
<organism evidence="1 2">
    <name type="scientific">Candidatus Blautia faecavium</name>
    <dbReference type="NCBI Taxonomy" id="2838487"/>
    <lineage>
        <taxon>Bacteria</taxon>
        <taxon>Bacillati</taxon>
        <taxon>Bacillota</taxon>
        <taxon>Clostridia</taxon>
        <taxon>Lachnospirales</taxon>
        <taxon>Lachnospiraceae</taxon>
        <taxon>Blautia</taxon>
    </lineage>
</organism>
<gene>
    <name evidence="1" type="ORF">IAA06_13430</name>
</gene>
<dbReference type="Proteomes" id="UP000823842">
    <property type="component" value="Unassembled WGS sequence"/>
</dbReference>
<dbReference type="EMBL" id="DWYZ01000252">
    <property type="protein sequence ID" value="HJB29775.1"/>
    <property type="molecule type" value="Genomic_DNA"/>
</dbReference>
<reference evidence="1" key="2">
    <citation type="submission" date="2021-04" db="EMBL/GenBank/DDBJ databases">
        <authorList>
            <person name="Gilroy R."/>
        </authorList>
    </citation>
    <scope>NUCLEOTIDE SEQUENCE</scope>
    <source>
        <strain evidence="1">ChiSjej1B19-5720</strain>
    </source>
</reference>
<accession>A0A9D2RYB6</accession>
<name>A0A9D2RYB6_9FIRM</name>
<evidence type="ECO:0000313" key="2">
    <source>
        <dbReference type="Proteomes" id="UP000823842"/>
    </source>
</evidence>
<evidence type="ECO:0000313" key="1">
    <source>
        <dbReference type="EMBL" id="HJB29775.1"/>
    </source>
</evidence>
<comment type="caution">
    <text evidence="1">The sequence shown here is derived from an EMBL/GenBank/DDBJ whole genome shotgun (WGS) entry which is preliminary data.</text>
</comment>